<dbReference type="RefSeq" id="WP_338690512.1">
    <property type="nucleotide sequence ID" value="NZ_AP024702.1"/>
</dbReference>
<evidence type="ECO:0000256" key="6">
    <source>
        <dbReference type="SAM" id="SignalP"/>
    </source>
</evidence>
<feature type="compositionally biased region" description="Acidic residues" evidence="5">
    <location>
        <begin position="254"/>
        <end position="285"/>
    </location>
</feature>
<accession>A0ABM7RLK1</accession>
<keyword evidence="2" id="KW-0964">Secreted</keyword>
<protein>
    <submittedName>
        <fullName evidence="7">Calcium-binding-repeat protein</fullName>
    </submittedName>
</protein>
<dbReference type="Pfam" id="PF18884">
    <property type="entry name" value="TSP3_bac"/>
    <property type="match status" value="8"/>
</dbReference>
<comment type="subcellular location">
    <subcellularLocation>
        <location evidence="1">Secreted</location>
    </subcellularLocation>
</comment>
<dbReference type="PANTHER" id="PTHR37467:SF1">
    <property type="entry name" value="EXPORTED CALCIUM-BINDING GLYCOPROTEIN"/>
    <property type="match status" value="1"/>
</dbReference>
<keyword evidence="8" id="KW-1185">Reference proteome</keyword>
<evidence type="ECO:0000256" key="2">
    <source>
        <dbReference type="ARBA" id="ARBA00022525"/>
    </source>
</evidence>
<keyword evidence="4" id="KW-0106">Calcium</keyword>
<dbReference type="InterPro" id="IPR053180">
    <property type="entry name" value="Ca-binding_acidic-repeat"/>
</dbReference>
<evidence type="ECO:0000256" key="1">
    <source>
        <dbReference type="ARBA" id="ARBA00004613"/>
    </source>
</evidence>
<dbReference type="InterPro" id="IPR014917">
    <property type="entry name" value="DUF1800"/>
</dbReference>
<proteinExistence type="predicted"/>
<feature type="region of interest" description="Disordered" evidence="5">
    <location>
        <begin position="526"/>
        <end position="649"/>
    </location>
</feature>
<name>A0ABM7RLK1_9BACT</name>
<reference evidence="7 8" key="1">
    <citation type="submission" date="2021-06" db="EMBL/GenBank/DDBJ databases">
        <title>Complete genome of Haloferula helveola possessing various polysaccharide degrading enzymes.</title>
        <authorList>
            <person name="Takami H."/>
            <person name="Huang C."/>
            <person name="Hamasaki K."/>
        </authorList>
    </citation>
    <scope>NUCLEOTIDE SEQUENCE [LARGE SCALE GENOMIC DNA]</scope>
    <source>
        <strain evidence="7 8">CN-1</strain>
    </source>
</reference>
<dbReference type="EMBL" id="AP024702">
    <property type="protein sequence ID" value="BCX47993.1"/>
    <property type="molecule type" value="Genomic_DNA"/>
</dbReference>
<dbReference type="PANTHER" id="PTHR37467">
    <property type="entry name" value="EXPORTED CALCIUM-BINDING GLYCOPROTEIN-RELATED"/>
    <property type="match status" value="1"/>
</dbReference>
<feature type="region of interest" description="Disordered" evidence="5">
    <location>
        <begin position="844"/>
        <end position="927"/>
    </location>
</feature>
<feature type="compositionally biased region" description="Low complexity" evidence="5">
    <location>
        <begin position="563"/>
        <end position="573"/>
    </location>
</feature>
<feature type="region of interest" description="Disordered" evidence="5">
    <location>
        <begin position="959"/>
        <end position="983"/>
    </location>
</feature>
<feature type="compositionally biased region" description="Acidic residues" evidence="5">
    <location>
        <begin position="898"/>
        <end position="910"/>
    </location>
</feature>
<dbReference type="Pfam" id="PF08811">
    <property type="entry name" value="DUF1800"/>
    <property type="match status" value="1"/>
</dbReference>
<sequence>MSRSLRLLSIAVLWAAPSAQAATPSSTIVWVLGSDDNQTSPFRQESFGPNVPPGSATAKDDDYYFAGTYAAPIGVLATHEDVINVERAVTQGDPRQRFHFPLGPAERGTDSLLTVTIDLFGGGAWTGASEPGFQTHDVSVSLNGQPLGSWTGIHFNKTLIIQVPAASVAAQAEDNVLEVERTGGATGGYIQFDYLMLEADPDALADGDGDGMPLWFEETYGLDDSNPADVTNDLDGDGLGALDEFNLGTNPTDPDSDNDGLFDNEETATDPLDPDSDGDGLEDGDEVLTSPILLDTDSDGFPDGYEVEAGSDPTASGSTPFVFTGSIGVQFVSERPNSVPMGPWETAGLIPATHWNPTARLPHWAPSDDPLIGSMSALADGSGTATGVALDWSYDVAGVGFHTGPGNSRLLSGMVQTDSQAGGMQPVTLTLGSIPFANYDIIVYLGDQYLYHRGYAELSGDPASRRYFLSDSSPPFRGWNEATATTEPDIDLANCVRFRGLSGSSQTVIVEQLDADRVGVHAIQIVDTSSDSDGDGMSDAEELEAGLDPSTNDATADADGDGLDNAGELAAGTDPHDPDSDDDGLSDGEETTTDPLDGDSDGDGLADGIEVNGDPFPSNPLLADSDADGHDDPVELAAGSDPGDPTSVPPPVPVWTAATRTWHWQVDDITLRWNHPQSLLAARRGTMFELVTELDDGGWSTSLAMGLYYQDGVVTHRFRCINNVFHPDGNTGGSFYNTGSTSAANDRKAELGLSGYGSADDSYPLRFEFTAHQPDAATNLWTLTFNLYQTADPGNPVLIATREWTNAVAADARLLDGTAPWTNNDGVANVPSLTTEPGVEAYITRDPLGPADTDSDGMPDSWEGTYGLNATDPADATLDPDGDGVINRDECLAGTDPNDPDTDGDGVSDGEEIRQGFSPTSSDSTPVWYNFSGNPDDLDGDGLSDAWLLWAGGTPRVALADDDGDGMTNAEEAEAGTDPDDPNSKLDLKVIANGSNLTLDWPDIPGKAHTIEYSDALGSWDPATGLPGATSANGRLSIEIPNAFTSNHGFYRTSVLPMDSDLDGVEDWIELEVLFSSPTDANSSAQSAERDGQPPLSGDAKTLIERLSTGSYPGSAGGASQPSPTQAARFLMQATFGPTPEDIEHVREIGYEAWIDEQLAMPPSKLQPYIQQIKRDARNGRLDPLYDYNTGSEFVTGNNVTTPWARHAIDGPDQLRQRMAFALSEILVVSRRDAQLEQKPEAISNYYDMLIDHAFGNYGELLQGVAMHPAMGWYLSHVGNQKADPSIPRFPDENFAREIMQLFSIGLWELNPDGTRKLDGGGEPIETYGNDQITELARVFTGLYYDSPYGWGSGGWDDLHYIRPMVMYPDYHDFGAKTLLHGFVIPAREPSAENGLQDVKDAVNSLVDHPNTAPFISKKLIQFLVTANPSPAYVGRVSATFSSGNLGDVAKAILLDPEARELTGDPTFGKVREPVIRTMHLGRLMKLTEAHPEFVWWNPDGTYYDYSFQDPTGAPNVFNFFTPEYQAPGEIRNLGLVSPGFQIIDSYSSISFPNLLWDYIDNGFGAGYRIDFPPDYSVLMPVSDDDDALVDRVNLLICAGNMSSRTRSAILDALTEPGLTPKDKIAVALWTAINSPEGATQR</sequence>
<feature type="compositionally biased region" description="Polar residues" evidence="5">
    <location>
        <begin position="917"/>
        <end position="927"/>
    </location>
</feature>
<gene>
    <name evidence="7" type="ORF">HAHE_19010</name>
</gene>
<evidence type="ECO:0000256" key="3">
    <source>
        <dbReference type="ARBA" id="ARBA00022729"/>
    </source>
</evidence>
<organism evidence="7 8">
    <name type="scientific">Haloferula helveola</name>
    <dbReference type="NCBI Taxonomy" id="490095"/>
    <lineage>
        <taxon>Bacteria</taxon>
        <taxon>Pseudomonadati</taxon>
        <taxon>Verrucomicrobiota</taxon>
        <taxon>Verrucomicrobiia</taxon>
        <taxon>Verrucomicrobiales</taxon>
        <taxon>Verrucomicrobiaceae</taxon>
        <taxon>Haloferula</taxon>
    </lineage>
</organism>
<feature type="compositionally biased region" description="Acidic residues" evidence="5">
    <location>
        <begin position="530"/>
        <end position="545"/>
    </location>
</feature>
<evidence type="ECO:0000256" key="5">
    <source>
        <dbReference type="SAM" id="MobiDB-lite"/>
    </source>
</evidence>
<evidence type="ECO:0000313" key="7">
    <source>
        <dbReference type="EMBL" id="BCX47993.1"/>
    </source>
</evidence>
<dbReference type="InterPro" id="IPR059100">
    <property type="entry name" value="TSP3_bac"/>
</dbReference>
<feature type="region of interest" description="Disordered" evidence="5">
    <location>
        <begin position="218"/>
        <end position="285"/>
    </location>
</feature>
<feature type="compositionally biased region" description="Acidic residues" evidence="5">
    <location>
        <begin position="579"/>
        <end position="604"/>
    </location>
</feature>
<feature type="region of interest" description="Disordered" evidence="5">
    <location>
        <begin position="1079"/>
        <end position="1099"/>
    </location>
</feature>
<keyword evidence="3 6" id="KW-0732">Signal</keyword>
<evidence type="ECO:0000256" key="4">
    <source>
        <dbReference type="ARBA" id="ARBA00022837"/>
    </source>
</evidence>
<feature type="chain" id="PRO_5047276897" evidence="6">
    <location>
        <begin position="22"/>
        <end position="1642"/>
    </location>
</feature>
<feature type="compositionally biased region" description="Acidic residues" evidence="5">
    <location>
        <begin position="960"/>
        <end position="981"/>
    </location>
</feature>
<dbReference type="Proteomes" id="UP001374893">
    <property type="component" value="Chromosome"/>
</dbReference>
<evidence type="ECO:0000313" key="8">
    <source>
        <dbReference type="Proteomes" id="UP001374893"/>
    </source>
</evidence>
<feature type="signal peptide" evidence="6">
    <location>
        <begin position="1"/>
        <end position="21"/>
    </location>
</feature>